<protein>
    <submittedName>
        <fullName evidence="5">Helicase</fullName>
    </submittedName>
</protein>
<dbReference type="PANTHER" id="PTHR43003:SF5">
    <property type="entry name" value="DNA-3-METHYLADENINE GLYCOSYLASE"/>
    <property type="match status" value="1"/>
</dbReference>
<feature type="compositionally biased region" description="Basic and acidic residues" evidence="3">
    <location>
        <begin position="413"/>
        <end position="424"/>
    </location>
</feature>
<dbReference type="Proteomes" id="UP000037460">
    <property type="component" value="Unassembled WGS sequence"/>
</dbReference>
<keyword evidence="1" id="KW-0227">DNA damage</keyword>
<dbReference type="GO" id="GO:0032993">
    <property type="term" value="C:protein-DNA complex"/>
    <property type="evidence" value="ECO:0007669"/>
    <property type="project" value="TreeGrafter"/>
</dbReference>
<dbReference type="GO" id="GO:0005524">
    <property type="term" value="F:ATP binding"/>
    <property type="evidence" value="ECO:0007669"/>
    <property type="project" value="InterPro"/>
</dbReference>
<dbReference type="GO" id="GO:0043916">
    <property type="term" value="F:DNA-7-methylguanine glycosylase activity"/>
    <property type="evidence" value="ECO:0007669"/>
    <property type="project" value="TreeGrafter"/>
</dbReference>
<dbReference type="SMART" id="SM00487">
    <property type="entry name" value="DEXDc"/>
    <property type="match status" value="1"/>
</dbReference>
<dbReference type="GO" id="GO:0008725">
    <property type="term" value="F:DNA-3-methyladenine glycosylase activity"/>
    <property type="evidence" value="ECO:0007669"/>
    <property type="project" value="TreeGrafter"/>
</dbReference>
<feature type="compositionally biased region" description="Acidic residues" evidence="3">
    <location>
        <begin position="1843"/>
        <end position="1868"/>
    </location>
</feature>
<feature type="non-terminal residue" evidence="5">
    <location>
        <position position="1"/>
    </location>
</feature>
<feature type="region of interest" description="Disordered" evidence="3">
    <location>
        <begin position="1813"/>
        <end position="1885"/>
    </location>
</feature>
<evidence type="ECO:0000259" key="4">
    <source>
        <dbReference type="PROSITE" id="PS51192"/>
    </source>
</evidence>
<organism evidence="5 6">
    <name type="scientific">Chrysochromulina tobinii</name>
    <dbReference type="NCBI Taxonomy" id="1460289"/>
    <lineage>
        <taxon>Eukaryota</taxon>
        <taxon>Haptista</taxon>
        <taxon>Haptophyta</taxon>
        <taxon>Prymnesiophyceae</taxon>
        <taxon>Prymnesiales</taxon>
        <taxon>Chrysochromulinaceae</taxon>
        <taxon>Chrysochromulina</taxon>
    </lineage>
</organism>
<name>A0A0M0JVQ6_9EUKA</name>
<dbReference type="SUPFAM" id="SSF48150">
    <property type="entry name" value="DNA-glycosylase"/>
    <property type="match status" value="1"/>
</dbReference>
<keyword evidence="2" id="KW-0234">DNA repair</keyword>
<dbReference type="GO" id="GO:0004386">
    <property type="term" value="F:helicase activity"/>
    <property type="evidence" value="ECO:0007669"/>
    <property type="project" value="UniProtKB-KW"/>
</dbReference>
<dbReference type="InterPro" id="IPR011257">
    <property type="entry name" value="DNA_glycosylase"/>
</dbReference>
<feature type="non-terminal residue" evidence="5">
    <location>
        <position position="2302"/>
    </location>
</feature>
<dbReference type="SUPFAM" id="SSF52540">
    <property type="entry name" value="P-loop containing nucleoside triphosphate hydrolases"/>
    <property type="match status" value="2"/>
</dbReference>
<sequence length="2302" mass="245647">ARSKPQRRGKAAASPVLTTSGHRNAGCEVAASSSPRVRGSKPKSGGSGGWKAAGARCFGSRSIAACGLPEGALAVGRGGFEVRCLDRVHPLLSSELLHKALALLGDGREKEAASVLRLEPADSPCVRAFCRELCARLQVPPTERLGGGSVLSASACERLENGLLRPSAGLPARVVVVQAGTGVSLERTSAGQPLCPSDLVDREFADGDELNALLPEPLVTYELEAVAEPPFASWDAMLQRLRATNLLPAHAGPSNVGARRAASAYVCIIECDGPNAMPTASLAALTALKVAAISDAHGTSQGRRDDDDTDEARCETRWALLEGVCTGGRASDRYADAVLLGVPSWIVDGPAPDTALAQSLAMPAAAPREATGASPPARALEDELIAQWQDRQWCHAHAATVANASTASGPPEADARTCDNDHESATSGGGRVEVAAASSTPGVLLLPALASETRAVKQPASLLQKAIRRRAGALSSSLPVLESCMALLAPAAADGTSKPAPRGGTAAMLTAAPEDGSALGIEQLLALTLVARADPSWALPAQLRSKAVASALRTQAREANQWIGFVRTKRDEQQIFDLEHDGQLGARVRNMLRALHASAPFSFCFGAWDHFEGDRVSGAVWAHLSSEYTSWLRPERLRSEPVPNERVLLDAWVAGRPPAPVDARMQKLDAQTRLASYDLNVSPSALLLLQALLPSPPDSRKRSSLQSLSRHFRKLSSEVNPRDQQRQLLARIEMLRTSNAAAIDSAGGSGPSSMATVKSTAEAEAEAKASRAFTSDVDLFEGLSPKERELLERVRVVQAYLQGCPASPSVPASVAESSAIAGCAFAEDGKNGKTLVVAYSAARVRESAGGELSEHDGRRGFLLAFGAVFELQVTGAAGKEEMVGVFFGGTPDAPLLVQRIGQAHEEAAATSAGTSGAVAVPQLGYVTKRVAEDLNDWEQERAKADGVLYDAAVKAAAAHWKGGKRRALAVPPRGLQWELGAPRGSEEAAEAEVSLAADLDAKTGKWSFSIAGKPVLPLDARAVLSPCSDPSEVVPLVEGSQRQLLIRRALYSFPHERTEGNEPWAKADGGELVATQLGLVNELHLFERLHAMAVASRSAGAREGLVYEWSALAASGAITCGTWRDALLAITTRDADHITLGPVRADGSGTGRDMTEGVLYRILHVLESLYPATLLKESALKWRLIPRGAAYHHLLQMLEQLGRGSVLQSRSPDSRTAAAGAGSSNQLVSPATAGKSSGAVAVGLEQHSGEVTAEATTASGSKRAKRKAGVAAQSAAAEAAAAEASPSRVRGADDANEAPRIRTGTSVGDGSAAAKEVLELPKIVSKLWDHQKRSVAAILAGLRAGKLGFADASTVGAGKTLTALATIVEIASFLETKDQPRHGVLVMVPEPNLIKEWLLELAKHTSGFHVVEQRETGELFSNTYGKSHAPIDASTIVLSSLDRVAAHPFMRQTCWDFVVIDECLAVQNANAKRCPSAWRQIEVSTCGVLMLSATFFRSKFSSLFYMIRMLRSPLPRTLEFLPALIHEHIVCEVPETDRSWHMHGEAVPLEDADMQQYRGIINRHERTRLNYGVANGLALFGELRSFLSGPAWEARTGSHAAHATTSPLGEAFAQQALKLLQPSKERPWRCRPLIFANTEEEKTHLVAVLRAHGIEATTWKEVQQARLRGGQAPKGNSSRLVIVANKQTEGEGSNMQADADAIICRPTAGDRLEQMKGRVDRPGQTTKRLILVVIYAANTVEEAEFANIQLAGNFFRQYIAPIARRYREYKDAVDLEAIRAAGGDKRLKKGAVQEAWHKCLEITSGNLAAAPADGDDSVGGGGVDGDGYVNGKGGVSSTGNVDDHDDATGDDGDLTLEELLGEDEDGEEPAPRRMSSSQRSRGARVPMKLKMGAEAEVGDEEEHIEFVPVNTTKRNRGDPMAVRAAKQAAREGKASATVREWLLAPREKTARSKPRKAFAEFSDTTPPLVLDGPTIEKAIAHLSQCDPKIESLIARVGKEALCDNIGVVLPPTRERFFDKLLKGITFCQISVKSGETMLRKLAIKCGVLLEAKPVAERQAKLRAILGELRNSGECGPTQLADEAELLKVLLEGDFRRFVFTPLMVDVVGSACNSMGLPHLAGSGSGNFVKVKAGQNDDPANFRDVCRAQEADPKNAKTACGFSAGTPGKVNGKAPFILQLVRKFKNGEVPDVATLSDREAAKMLRGFQGVGDWVAGRVLMDFLQRADIMLYGDLTIRNYLNDLYNIDHVSTSETMIESAADFPDTPQVRNLIDGVAERHGWAPYRSIICILMYFLQEDNLVLL</sequence>
<keyword evidence="5" id="KW-0378">Hydrolase</keyword>
<keyword evidence="5" id="KW-0067">ATP-binding</keyword>
<dbReference type="InterPro" id="IPR027417">
    <property type="entry name" value="P-loop_NTPase"/>
</dbReference>
<keyword evidence="6" id="KW-1185">Reference proteome</keyword>
<comment type="caution">
    <text evidence="5">The sequence shown here is derived from an EMBL/GenBank/DDBJ whole genome shotgun (WGS) entry which is preliminary data.</text>
</comment>
<dbReference type="PANTHER" id="PTHR43003">
    <property type="entry name" value="DNA-3-METHYLADENINE GLYCOSYLASE"/>
    <property type="match status" value="1"/>
</dbReference>
<dbReference type="InterPro" id="IPR006935">
    <property type="entry name" value="Helicase/UvrB_N"/>
</dbReference>
<feature type="region of interest" description="Disordered" evidence="3">
    <location>
        <begin position="403"/>
        <end position="430"/>
    </location>
</feature>
<keyword evidence="5" id="KW-0547">Nucleotide-binding</keyword>
<accession>A0A0M0JVQ6</accession>
<evidence type="ECO:0000256" key="3">
    <source>
        <dbReference type="SAM" id="MobiDB-lite"/>
    </source>
</evidence>
<proteinExistence type="predicted"/>
<dbReference type="EMBL" id="JWZX01002187">
    <property type="protein sequence ID" value="KOO30650.1"/>
    <property type="molecule type" value="Genomic_DNA"/>
</dbReference>
<dbReference type="Gene3D" id="1.10.340.30">
    <property type="entry name" value="Hypothetical protein, domain 2"/>
    <property type="match status" value="1"/>
</dbReference>
<feature type="region of interest" description="Disordered" evidence="3">
    <location>
        <begin position="1206"/>
        <end position="1232"/>
    </location>
</feature>
<dbReference type="GO" id="GO:0006307">
    <property type="term" value="P:DNA alkylation repair"/>
    <property type="evidence" value="ECO:0007669"/>
    <property type="project" value="TreeGrafter"/>
</dbReference>
<dbReference type="GO" id="GO:0032131">
    <property type="term" value="F:alkylated DNA binding"/>
    <property type="evidence" value="ECO:0007669"/>
    <property type="project" value="TreeGrafter"/>
</dbReference>
<dbReference type="Pfam" id="PF04851">
    <property type="entry name" value="ResIII"/>
    <property type="match status" value="1"/>
</dbReference>
<dbReference type="InterPro" id="IPR014001">
    <property type="entry name" value="Helicase_ATP-bd"/>
</dbReference>
<evidence type="ECO:0000313" key="5">
    <source>
        <dbReference type="EMBL" id="KOO30650.1"/>
    </source>
</evidence>
<keyword evidence="5" id="KW-0347">Helicase</keyword>
<feature type="region of interest" description="Disordered" evidence="3">
    <location>
        <begin position="1"/>
        <end position="49"/>
    </location>
</feature>
<dbReference type="PROSITE" id="PS51192">
    <property type="entry name" value="HELICASE_ATP_BIND_1"/>
    <property type="match status" value="1"/>
</dbReference>
<feature type="domain" description="Helicase ATP-binding" evidence="4">
    <location>
        <begin position="1340"/>
        <end position="1513"/>
    </location>
</feature>
<feature type="compositionally biased region" description="Basic and acidic residues" evidence="3">
    <location>
        <begin position="1290"/>
        <end position="1300"/>
    </location>
</feature>
<evidence type="ECO:0000313" key="6">
    <source>
        <dbReference type="Proteomes" id="UP000037460"/>
    </source>
</evidence>
<feature type="region of interest" description="Disordered" evidence="3">
    <location>
        <begin position="1279"/>
        <end position="1308"/>
    </location>
</feature>
<feature type="compositionally biased region" description="Basic residues" evidence="3">
    <location>
        <begin position="1"/>
        <end position="10"/>
    </location>
</feature>
<reference evidence="6" key="1">
    <citation type="journal article" date="2015" name="PLoS Genet.">
        <title>Genome Sequence and Transcriptome Analyses of Chrysochromulina tobin: Metabolic Tools for Enhanced Algal Fitness in the Prominent Order Prymnesiales (Haptophyceae).</title>
        <authorList>
            <person name="Hovde B.T."/>
            <person name="Deodato C.R."/>
            <person name="Hunsperger H.M."/>
            <person name="Ryken S.A."/>
            <person name="Yost W."/>
            <person name="Jha R.K."/>
            <person name="Patterson J."/>
            <person name="Monnat R.J. Jr."/>
            <person name="Barlow S.B."/>
            <person name="Starkenburg S.R."/>
            <person name="Cattolico R.A."/>
        </authorList>
    </citation>
    <scope>NUCLEOTIDE SEQUENCE</scope>
    <source>
        <strain evidence="6">CCMP291</strain>
    </source>
</reference>
<feature type="compositionally biased region" description="Gly residues" evidence="3">
    <location>
        <begin position="1817"/>
        <end position="1836"/>
    </location>
</feature>
<gene>
    <name evidence="5" type="ORF">Ctob_009910</name>
</gene>
<dbReference type="Gene3D" id="3.40.50.300">
    <property type="entry name" value="P-loop containing nucleotide triphosphate hydrolases"/>
    <property type="match status" value="2"/>
</dbReference>
<dbReference type="OrthoDB" id="415889at2759"/>
<evidence type="ECO:0000256" key="2">
    <source>
        <dbReference type="ARBA" id="ARBA00023204"/>
    </source>
</evidence>
<dbReference type="InterPro" id="IPR051912">
    <property type="entry name" value="Alkylbase_DNA_Glycosylase/TA"/>
</dbReference>
<evidence type="ECO:0000256" key="1">
    <source>
        <dbReference type="ARBA" id="ARBA00022763"/>
    </source>
</evidence>
<dbReference type="GO" id="GO:0006285">
    <property type="term" value="P:base-excision repair, AP site formation"/>
    <property type="evidence" value="ECO:0007669"/>
    <property type="project" value="TreeGrafter"/>
</dbReference>